<dbReference type="AlphaFoldDB" id="A0A813Y641"/>
<feature type="transmembrane region" description="Helical" evidence="6">
    <location>
        <begin position="93"/>
        <end position="116"/>
    </location>
</feature>
<accession>A0A813Y641</accession>
<sequence>MLEDYGHQHARTLAQVNNLSVEEFLASLNEHATNEDMNIVMKNYQQEMNSPIRAALFGDLIKGILIQVQKVKVDGEGLIIQIDQLMKQNQINFSILATIPAILIITFVTIATKNIVSDRVINRRKFDLTTIREQIIRILREIEHILIFNNEMPALTINNQELIVVEHSDNENGDQQNTMTYLTFGHFLSHIYELKYFTKQLKSKRMLSKEFNDDIDLLTHPQLSPEQKLLIIQQIYHSYSFLVHS</sequence>
<dbReference type="Pfam" id="PF08637">
    <property type="entry name" value="NCA2"/>
    <property type="match status" value="1"/>
</dbReference>
<keyword evidence="3 6" id="KW-1133">Transmembrane helix</keyword>
<evidence type="ECO:0000256" key="5">
    <source>
        <dbReference type="ARBA" id="ARBA00023136"/>
    </source>
</evidence>
<keyword evidence="2 6" id="KW-0812">Transmembrane</keyword>
<organism evidence="7 8">
    <name type="scientific">Adineta steineri</name>
    <dbReference type="NCBI Taxonomy" id="433720"/>
    <lineage>
        <taxon>Eukaryota</taxon>
        <taxon>Metazoa</taxon>
        <taxon>Spiralia</taxon>
        <taxon>Gnathifera</taxon>
        <taxon>Rotifera</taxon>
        <taxon>Eurotatoria</taxon>
        <taxon>Bdelloidea</taxon>
        <taxon>Adinetida</taxon>
        <taxon>Adinetidae</taxon>
        <taxon>Adineta</taxon>
    </lineage>
</organism>
<evidence type="ECO:0000256" key="4">
    <source>
        <dbReference type="ARBA" id="ARBA00023128"/>
    </source>
</evidence>
<evidence type="ECO:0000256" key="3">
    <source>
        <dbReference type="ARBA" id="ARBA00022989"/>
    </source>
</evidence>
<evidence type="ECO:0000256" key="6">
    <source>
        <dbReference type="SAM" id="Phobius"/>
    </source>
</evidence>
<dbReference type="GO" id="GO:0005741">
    <property type="term" value="C:mitochondrial outer membrane"/>
    <property type="evidence" value="ECO:0007669"/>
    <property type="project" value="TreeGrafter"/>
</dbReference>
<evidence type="ECO:0000313" key="7">
    <source>
        <dbReference type="EMBL" id="CAF0879771.1"/>
    </source>
</evidence>
<keyword evidence="4" id="KW-0496">Mitochondrion</keyword>
<proteinExistence type="predicted"/>
<evidence type="ECO:0000313" key="8">
    <source>
        <dbReference type="Proteomes" id="UP000663845"/>
    </source>
</evidence>
<dbReference type="PANTHER" id="PTHR28234:SF1">
    <property type="entry name" value="NUCLEAR CONTROL OF ATPASE PROTEIN 2"/>
    <property type="match status" value="1"/>
</dbReference>
<evidence type="ECO:0000256" key="1">
    <source>
        <dbReference type="ARBA" id="ARBA00004225"/>
    </source>
</evidence>
<gene>
    <name evidence="7" type="ORF">JYZ213_LOCUS9423</name>
</gene>
<keyword evidence="5 6" id="KW-0472">Membrane</keyword>
<comment type="caution">
    <text evidence="7">The sequence shown here is derived from an EMBL/GenBank/DDBJ whole genome shotgun (WGS) entry which is preliminary data.</text>
</comment>
<name>A0A813Y641_9BILA</name>
<evidence type="ECO:0000256" key="2">
    <source>
        <dbReference type="ARBA" id="ARBA00022692"/>
    </source>
</evidence>
<comment type="subcellular location">
    <subcellularLocation>
        <location evidence="1">Mitochondrion membrane</location>
        <topology evidence="1">Multi-pass membrane protein</topology>
    </subcellularLocation>
</comment>
<protein>
    <submittedName>
        <fullName evidence="7">Uncharacterized protein</fullName>
    </submittedName>
</protein>
<dbReference type="Proteomes" id="UP000663845">
    <property type="component" value="Unassembled WGS sequence"/>
</dbReference>
<dbReference type="InterPro" id="IPR013946">
    <property type="entry name" value="NCA2-like"/>
</dbReference>
<reference evidence="7" key="1">
    <citation type="submission" date="2021-02" db="EMBL/GenBank/DDBJ databases">
        <authorList>
            <person name="Nowell W R."/>
        </authorList>
    </citation>
    <scope>NUCLEOTIDE SEQUENCE</scope>
</reference>
<dbReference type="EMBL" id="CAJNOG010000066">
    <property type="protein sequence ID" value="CAF0879771.1"/>
    <property type="molecule type" value="Genomic_DNA"/>
</dbReference>
<dbReference type="PANTHER" id="PTHR28234">
    <property type="entry name" value="NUCLEAR CONTROL OF ATPASE PROTEIN 2"/>
    <property type="match status" value="1"/>
</dbReference>